<proteinExistence type="predicted"/>
<dbReference type="SMART" id="SM00360">
    <property type="entry name" value="RRM"/>
    <property type="match status" value="1"/>
</dbReference>
<dbReference type="InterPro" id="IPR035979">
    <property type="entry name" value="RBD_domain_sf"/>
</dbReference>
<evidence type="ECO:0000313" key="3">
    <source>
        <dbReference type="Proteomes" id="UP001164459"/>
    </source>
</evidence>
<feature type="domain" description="RRM" evidence="1">
    <location>
        <begin position="3"/>
        <end position="79"/>
    </location>
</feature>
<sequence>MPKRIRVENMTMTTTPAQVLAGFDGFGSIVRCQLDVDSEGASTGIAHVEYTTTQSGASAIATMNNKPFNGATINVVEDA</sequence>
<organism evidence="2 3">
    <name type="scientific">Nannocystis punicea</name>
    <dbReference type="NCBI Taxonomy" id="2995304"/>
    <lineage>
        <taxon>Bacteria</taxon>
        <taxon>Pseudomonadati</taxon>
        <taxon>Myxococcota</taxon>
        <taxon>Polyangia</taxon>
        <taxon>Nannocystales</taxon>
        <taxon>Nannocystaceae</taxon>
        <taxon>Nannocystis</taxon>
    </lineage>
</organism>
<dbReference type="Gene3D" id="3.30.70.330">
    <property type="match status" value="1"/>
</dbReference>
<dbReference type="EMBL" id="CP114040">
    <property type="protein sequence ID" value="WAS99558.1"/>
    <property type="molecule type" value="Genomic_DNA"/>
</dbReference>
<dbReference type="RefSeq" id="WP_269041919.1">
    <property type="nucleotide sequence ID" value="NZ_CP114040.1"/>
</dbReference>
<reference evidence="2" key="1">
    <citation type="submission" date="2022-11" db="EMBL/GenBank/DDBJ databases">
        <title>Minimal conservation of predation-associated metabolite biosynthetic gene clusters underscores biosynthetic potential of Myxococcota including descriptions for ten novel species: Archangium lansinium sp. nov., Myxococcus landrumus sp. nov., Nannocystis bai.</title>
        <authorList>
            <person name="Ahearne A."/>
            <person name="Stevens C."/>
            <person name="Dowd S."/>
        </authorList>
    </citation>
    <scope>NUCLEOTIDE SEQUENCE</scope>
    <source>
        <strain evidence="2">Fl3</strain>
    </source>
</reference>
<protein>
    <submittedName>
        <fullName evidence="2">RNA-binding protein</fullName>
    </submittedName>
</protein>
<keyword evidence="3" id="KW-1185">Reference proteome</keyword>
<evidence type="ECO:0000313" key="2">
    <source>
        <dbReference type="EMBL" id="WAS99558.1"/>
    </source>
</evidence>
<dbReference type="SUPFAM" id="SSF54928">
    <property type="entry name" value="RNA-binding domain, RBD"/>
    <property type="match status" value="1"/>
</dbReference>
<name>A0ABY7HKB0_9BACT</name>
<dbReference type="PROSITE" id="PS50102">
    <property type="entry name" value="RRM"/>
    <property type="match status" value="1"/>
</dbReference>
<dbReference type="Proteomes" id="UP001164459">
    <property type="component" value="Chromosome"/>
</dbReference>
<dbReference type="InterPro" id="IPR000504">
    <property type="entry name" value="RRM_dom"/>
</dbReference>
<dbReference type="Pfam" id="PF00076">
    <property type="entry name" value="RRM_1"/>
    <property type="match status" value="1"/>
</dbReference>
<accession>A0ABY7HKB0</accession>
<evidence type="ECO:0000259" key="1">
    <source>
        <dbReference type="PROSITE" id="PS50102"/>
    </source>
</evidence>
<dbReference type="InterPro" id="IPR012677">
    <property type="entry name" value="Nucleotide-bd_a/b_plait_sf"/>
</dbReference>
<dbReference type="CDD" id="cd00590">
    <property type="entry name" value="RRM_SF"/>
    <property type="match status" value="1"/>
</dbReference>
<gene>
    <name evidence="2" type="ORF">O0S08_47150</name>
</gene>